<dbReference type="PANTHER" id="PTHR21274:SF0">
    <property type="entry name" value="MECKELIN"/>
    <property type="match status" value="1"/>
</dbReference>
<comment type="caution">
    <text evidence="3">The sequence shown here is derived from an EMBL/GenBank/DDBJ whole genome shotgun (WGS) entry which is preliminary data.</text>
</comment>
<evidence type="ECO:0000313" key="4">
    <source>
        <dbReference type="Proteomes" id="UP001470230"/>
    </source>
</evidence>
<dbReference type="Proteomes" id="UP001470230">
    <property type="component" value="Unassembled WGS sequence"/>
</dbReference>
<dbReference type="Pfam" id="PF09773">
    <property type="entry name" value="Meckelin"/>
    <property type="match status" value="1"/>
</dbReference>
<proteinExistence type="predicted"/>
<organism evidence="3 4">
    <name type="scientific">Tritrichomonas musculus</name>
    <dbReference type="NCBI Taxonomy" id="1915356"/>
    <lineage>
        <taxon>Eukaryota</taxon>
        <taxon>Metamonada</taxon>
        <taxon>Parabasalia</taxon>
        <taxon>Tritrichomonadida</taxon>
        <taxon>Tritrichomonadidae</taxon>
        <taxon>Tritrichomonas</taxon>
    </lineage>
</organism>
<feature type="transmembrane region" description="Helical" evidence="1">
    <location>
        <begin position="475"/>
        <end position="497"/>
    </location>
</feature>
<feature type="transmembrane region" description="Helical" evidence="1">
    <location>
        <begin position="778"/>
        <end position="799"/>
    </location>
</feature>
<feature type="transmembrane region" description="Helical" evidence="1">
    <location>
        <begin position="388"/>
        <end position="414"/>
    </location>
</feature>
<feature type="transmembrane region" description="Helical" evidence="1">
    <location>
        <begin position="426"/>
        <end position="455"/>
    </location>
</feature>
<reference evidence="3 4" key="1">
    <citation type="submission" date="2024-04" db="EMBL/GenBank/DDBJ databases">
        <title>Tritrichomonas musculus Genome.</title>
        <authorList>
            <person name="Alves-Ferreira E."/>
            <person name="Grigg M."/>
            <person name="Lorenzi H."/>
            <person name="Galac M."/>
        </authorList>
    </citation>
    <scope>NUCLEOTIDE SEQUENCE [LARGE SCALE GENOMIC DNA]</scope>
    <source>
        <strain evidence="3 4">EAF2021</strain>
    </source>
</reference>
<feature type="transmembrane region" description="Helical" evidence="1">
    <location>
        <begin position="540"/>
        <end position="558"/>
    </location>
</feature>
<keyword evidence="2" id="KW-0732">Signal</keyword>
<keyword evidence="1" id="KW-0812">Transmembrane</keyword>
<keyword evidence="1" id="KW-0472">Membrane</keyword>
<protein>
    <submittedName>
        <fullName evidence="3">Meckelin</fullName>
    </submittedName>
</protein>
<evidence type="ECO:0000256" key="2">
    <source>
        <dbReference type="SAM" id="SignalP"/>
    </source>
</evidence>
<keyword evidence="1" id="KW-1133">Transmembrane helix</keyword>
<feature type="chain" id="PRO_5045240903" evidence="2">
    <location>
        <begin position="16"/>
        <end position="843"/>
    </location>
</feature>
<sequence length="843" mass="97425">MLIQILIYFSLCAEQFPVIPEVYIKGYFSSSDDVLSANCKGNNASFNTFNFQCENTDPNLNYNPQYLYNVSASGINLIQSKLCPAGLNRVLNTCIPNVESSQYDSICDIYTGELKQYCLNMTILYDVSQSAGRPHPQTLQFLANHVAVQDYPLLNYPPYNSIFNNPEINYRGYTYWPAYLPFFAYLNVQASLSSVLDEIYLTSRYKFAQVSQFYLARYKWNGEFIGFTPLTVQLDKCGQKNDVSQIWRKFGTDLKLECYFDLTREMNDETNEFYELFIEDERTEEGIIMRPVPVTVNGRLGRRFYKYNNLTTAGVRIIESTVINFRIISSDSRSSAIETPYFSFRTRQIQASSLSQVSSDIRFKSNTDQHPKYTFEVKYSYSMSKLNLTFIILSSILAVFALIVIIARIIFIALSDGKYEDCVISFCKAIAFTFEVIGMYFFLVSFVFSATFLIFYKWQKSSFWCIPNNFEPFKAIKILIIISLICQFGAMLVRVFFVQLKNYFIIMDWETSDSDNTPVSAWRRINVSNELNRIVTIRSYNIPFTIISAIFILNGFNVEFLSTPIPTPALIDTGYSFWLLRFAVSALIWLILMAIQYLWFHYIYWRFYGNPYFNFLDICSTSNLSLFIVTSAAHGYYLHGKSVQGHSDADMKKLAQALVDEEEGLVGLRGIESNSPDQVFEVYFSNEFSLQISQMHEALVNQHRHVRFRLTANEISMDSLSLYSDINNFLKMFIEGTGDLKFSIQDPDLLQKITKIPPRIMTETIMNKIKEILYKRSLFAGVEWGLMISYLLIFCTIDMFLKSPAIAGFVVFCVDFLITNLYERLFRVNLAKTSLLDSRFLLT</sequence>
<accession>A0ABR2HFF6</accession>
<keyword evidence="4" id="KW-1185">Reference proteome</keyword>
<feature type="transmembrane region" description="Helical" evidence="1">
    <location>
        <begin position="805"/>
        <end position="822"/>
    </location>
</feature>
<evidence type="ECO:0000313" key="3">
    <source>
        <dbReference type="EMBL" id="KAK8844985.1"/>
    </source>
</evidence>
<dbReference type="EMBL" id="JAPFFF010000031">
    <property type="protein sequence ID" value="KAK8844985.1"/>
    <property type="molecule type" value="Genomic_DNA"/>
</dbReference>
<dbReference type="InterPro" id="IPR019170">
    <property type="entry name" value="Meckelin"/>
</dbReference>
<feature type="transmembrane region" description="Helical" evidence="1">
    <location>
        <begin position="578"/>
        <end position="600"/>
    </location>
</feature>
<feature type="signal peptide" evidence="2">
    <location>
        <begin position="1"/>
        <end position="15"/>
    </location>
</feature>
<evidence type="ECO:0000256" key="1">
    <source>
        <dbReference type="SAM" id="Phobius"/>
    </source>
</evidence>
<gene>
    <name evidence="3" type="ORF">M9Y10_021158</name>
</gene>
<dbReference type="PANTHER" id="PTHR21274">
    <property type="entry name" value="MECKELIN"/>
    <property type="match status" value="1"/>
</dbReference>
<name>A0ABR2HFF6_9EUKA</name>